<dbReference type="Proteomes" id="UP001214576">
    <property type="component" value="Unassembled WGS sequence"/>
</dbReference>
<gene>
    <name evidence="1" type="ORF">MG293_009924</name>
</gene>
<organism evidence="1 2">
    <name type="scientific">Ovis ammon polii</name>
    <dbReference type="NCBI Taxonomy" id="230172"/>
    <lineage>
        <taxon>Eukaryota</taxon>
        <taxon>Metazoa</taxon>
        <taxon>Chordata</taxon>
        <taxon>Craniata</taxon>
        <taxon>Vertebrata</taxon>
        <taxon>Euteleostomi</taxon>
        <taxon>Mammalia</taxon>
        <taxon>Eutheria</taxon>
        <taxon>Laurasiatheria</taxon>
        <taxon>Artiodactyla</taxon>
        <taxon>Ruminantia</taxon>
        <taxon>Pecora</taxon>
        <taxon>Bovidae</taxon>
        <taxon>Caprinae</taxon>
        <taxon>Ovis</taxon>
    </lineage>
</organism>
<protein>
    <submittedName>
        <fullName evidence="1">Uncharacterized protein</fullName>
    </submittedName>
</protein>
<dbReference type="EMBL" id="JAKZEL010000010">
    <property type="protein sequence ID" value="KAI4539529.1"/>
    <property type="molecule type" value="Genomic_DNA"/>
</dbReference>
<keyword evidence="2" id="KW-1185">Reference proteome</keyword>
<name>A0AAD4Y9B5_OVIAM</name>
<dbReference type="AlphaFoldDB" id="A0AAD4Y9B5"/>
<accession>A0AAD4Y9B5</accession>
<proteinExistence type="predicted"/>
<reference evidence="1" key="1">
    <citation type="submission" date="2022-03" db="EMBL/GenBank/DDBJ databases">
        <title>Genomic analyses of argali, domestic sheep and their hybrids provide insights into chromosomal evolution, heterosis and genetic basis of agronomic traits.</title>
        <authorList>
            <person name="Li M."/>
        </authorList>
    </citation>
    <scope>NUCLEOTIDE SEQUENCE</scope>
    <source>
        <strain evidence="1">CAU-MHL-2022a</strain>
        <tissue evidence="1">Skin</tissue>
    </source>
</reference>
<sequence>MTSTLTAPSSVLSWVWLEAELPLWCFPSTFAPVLTRTSIPWLSFYMQCKETHVLWPHRLSNFTYKTLRFTRSVAAHRHPRKFHVPQIFCVLAVPSSHGIPSPHICKAGFLSVNSLSVFLA</sequence>
<comment type="caution">
    <text evidence="1">The sequence shown here is derived from an EMBL/GenBank/DDBJ whole genome shotgun (WGS) entry which is preliminary data.</text>
</comment>
<evidence type="ECO:0000313" key="1">
    <source>
        <dbReference type="EMBL" id="KAI4539529.1"/>
    </source>
</evidence>
<evidence type="ECO:0000313" key="2">
    <source>
        <dbReference type="Proteomes" id="UP001214576"/>
    </source>
</evidence>